<dbReference type="Proteomes" id="UP000721844">
    <property type="component" value="Unassembled WGS sequence"/>
</dbReference>
<keyword evidence="2" id="KW-1185">Reference proteome</keyword>
<evidence type="ECO:0000313" key="1">
    <source>
        <dbReference type="EMBL" id="MCB8880074.1"/>
    </source>
</evidence>
<protein>
    <submittedName>
        <fullName evidence="1">Uncharacterized protein</fullName>
    </submittedName>
</protein>
<sequence>MPSPDPAEARETALSTFELHKTLSAVIHAGITSGDDNTSRLARNIAHDIMRKFPTIAAEKCAEQMPASMQRADGTLASIDEILRGEGSFFAKIGASMLLIQNYRAALAQEKPHE</sequence>
<dbReference type="AlphaFoldDB" id="A0A963Z044"/>
<organism evidence="1 2">
    <name type="scientific">Acidisoma cellulosilyticum</name>
    <dbReference type="NCBI Taxonomy" id="2802395"/>
    <lineage>
        <taxon>Bacteria</taxon>
        <taxon>Pseudomonadati</taxon>
        <taxon>Pseudomonadota</taxon>
        <taxon>Alphaproteobacteria</taxon>
        <taxon>Acetobacterales</taxon>
        <taxon>Acidocellaceae</taxon>
        <taxon>Acidisoma</taxon>
    </lineage>
</organism>
<name>A0A963Z044_9PROT</name>
<evidence type="ECO:0000313" key="2">
    <source>
        <dbReference type="Proteomes" id="UP000721844"/>
    </source>
</evidence>
<comment type="caution">
    <text evidence="1">The sequence shown here is derived from an EMBL/GenBank/DDBJ whole genome shotgun (WGS) entry which is preliminary data.</text>
</comment>
<accession>A0A963Z044</accession>
<gene>
    <name evidence="1" type="ORF">ACELLULO517_07495</name>
</gene>
<dbReference type="RefSeq" id="WP_227306682.1">
    <property type="nucleotide sequence ID" value="NZ_JAESVA010000002.1"/>
</dbReference>
<dbReference type="EMBL" id="JAESVA010000002">
    <property type="protein sequence ID" value="MCB8880074.1"/>
    <property type="molecule type" value="Genomic_DNA"/>
</dbReference>
<reference evidence="1 2" key="1">
    <citation type="journal article" date="2021" name="Microorganisms">
        <title>Acidisoma silvae sp. nov. and Acidisomacellulosilytica sp. nov., Two Acidophilic Bacteria Isolated from Decaying Wood, Hydrolyzing Cellulose and Producing Poly-3-hydroxybutyrate.</title>
        <authorList>
            <person name="Mieszkin S."/>
            <person name="Pouder E."/>
            <person name="Uroz S."/>
            <person name="Simon-Colin C."/>
            <person name="Alain K."/>
        </authorList>
    </citation>
    <scope>NUCLEOTIDE SEQUENCE [LARGE SCALE GENOMIC DNA]</scope>
    <source>
        <strain evidence="1 2">HW T5.17</strain>
    </source>
</reference>
<proteinExistence type="predicted"/>